<reference evidence="1" key="1">
    <citation type="submission" date="2020-08" db="EMBL/GenBank/DDBJ databases">
        <title>Multicomponent nature underlies the extraordinary mechanical properties of spider dragline silk.</title>
        <authorList>
            <person name="Kono N."/>
            <person name="Nakamura H."/>
            <person name="Mori M."/>
            <person name="Yoshida Y."/>
            <person name="Ohtoshi R."/>
            <person name="Malay A.D."/>
            <person name="Moran D.A.P."/>
            <person name="Tomita M."/>
            <person name="Numata K."/>
            <person name="Arakawa K."/>
        </authorList>
    </citation>
    <scope>NUCLEOTIDE SEQUENCE</scope>
</reference>
<proteinExistence type="predicted"/>
<protein>
    <submittedName>
        <fullName evidence="1">Uncharacterized protein</fullName>
    </submittedName>
</protein>
<organism evidence="1 2">
    <name type="scientific">Nephila pilipes</name>
    <name type="common">Giant wood spider</name>
    <name type="synonym">Nephila maculata</name>
    <dbReference type="NCBI Taxonomy" id="299642"/>
    <lineage>
        <taxon>Eukaryota</taxon>
        <taxon>Metazoa</taxon>
        <taxon>Ecdysozoa</taxon>
        <taxon>Arthropoda</taxon>
        <taxon>Chelicerata</taxon>
        <taxon>Arachnida</taxon>
        <taxon>Araneae</taxon>
        <taxon>Araneomorphae</taxon>
        <taxon>Entelegynae</taxon>
        <taxon>Araneoidea</taxon>
        <taxon>Nephilidae</taxon>
        <taxon>Nephila</taxon>
    </lineage>
</organism>
<accession>A0A8X6IGA5</accession>
<dbReference type="OrthoDB" id="8040188at2759"/>
<dbReference type="EMBL" id="BMAW01044327">
    <property type="protein sequence ID" value="GFS43912.1"/>
    <property type="molecule type" value="Genomic_DNA"/>
</dbReference>
<name>A0A8X6IGA5_NEPPI</name>
<dbReference type="Proteomes" id="UP000887013">
    <property type="component" value="Unassembled WGS sequence"/>
</dbReference>
<sequence length="143" mass="16253">MAQIRAEETAEQNAARLKDASLRVRQSRSVTSNVLRSQQKEHNMLQMAERRQQGKAYQPYNRLAFRYNLGEDYSLSRHVLIVTMTVVCPYCKALKFRGETKGMYCAAGKIKLPQLREQPKPLKTLLAGYTAESKSSGEEKGLI</sequence>
<comment type="caution">
    <text evidence="1">The sequence shown here is derived from an EMBL/GenBank/DDBJ whole genome shotgun (WGS) entry which is preliminary data.</text>
</comment>
<evidence type="ECO:0000313" key="1">
    <source>
        <dbReference type="EMBL" id="GFS43912.1"/>
    </source>
</evidence>
<dbReference type="AlphaFoldDB" id="A0A8X6IGA5"/>
<keyword evidence="2" id="KW-1185">Reference proteome</keyword>
<gene>
    <name evidence="1" type="primary">NOO_LOCUS10826</name>
    <name evidence="1" type="ORF">NPIL_678141</name>
</gene>
<evidence type="ECO:0000313" key="2">
    <source>
        <dbReference type="Proteomes" id="UP000887013"/>
    </source>
</evidence>